<gene>
    <name evidence="6" type="ORF">g.37642</name>
</gene>
<dbReference type="CDD" id="cd16495">
    <property type="entry name" value="RING_CH-C4HC3_MARCH"/>
    <property type="match status" value="1"/>
</dbReference>
<dbReference type="AlphaFoldDB" id="A0A1B6E8D0"/>
<keyword evidence="1" id="KW-0479">Metal-binding</keyword>
<feature type="transmembrane region" description="Helical" evidence="4">
    <location>
        <begin position="139"/>
        <end position="159"/>
    </location>
</feature>
<dbReference type="SUPFAM" id="SSF57850">
    <property type="entry name" value="RING/U-box"/>
    <property type="match status" value="1"/>
</dbReference>
<accession>A0A1B6E8D0</accession>
<dbReference type="GO" id="GO:0008270">
    <property type="term" value="F:zinc ion binding"/>
    <property type="evidence" value="ECO:0007669"/>
    <property type="project" value="UniProtKB-KW"/>
</dbReference>
<feature type="transmembrane region" description="Helical" evidence="4">
    <location>
        <begin position="60"/>
        <end position="85"/>
    </location>
</feature>
<dbReference type="PANTHER" id="PTHR20893">
    <property type="entry name" value="LD08641P"/>
    <property type="match status" value="1"/>
</dbReference>
<keyword evidence="4" id="KW-0812">Transmembrane</keyword>
<dbReference type="PROSITE" id="PS51292">
    <property type="entry name" value="ZF_RING_CH"/>
    <property type="match status" value="1"/>
</dbReference>
<evidence type="ECO:0000259" key="5">
    <source>
        <dbReference type="PROSITE" id="PS51292"/>
    </source>
</evidence>
<evidence type="ECO:0000256" key="4">
    <source>
        <dbReference type="SAM" id="Phobius"/>
    </source>
</evidence>
<dbReference type="Pfam" id="PF12906">
    <property type="entry name" value="RINGv"/>
    <property type="match status" value="1"/>
</dbReference>
<keyword evidence="2" id="KW-0863">Zinc-finger</keyword>
<feature type="transmembrane region" description="Helical" evidence="4">
    <location>
        <begin position="497"/>
        <end position="515"/>
    </location>
</feature>
<feature type="transmembrane region" description="Helical" evidence="4">
    <location>
        <begin position="106"/>
        <end position="124"/>
    </location>
</feature>
<dbReference type="InterPro" id="IPR011016">
    <property type="entry name" value="Znf_RING-CH"/>
</dbReference>
<dbReference type="Gene3D" id="2.10.25.10">
    <property type="entry name" value="Laminin"/>
    <property type="match status" value="1"/>
</dbReference>
<evidence type="ECO:0000256" key="1">
    <source>
        <dbReference type="ARBA" id="ARBA00022723"/>
    </source>
</evidence>
<feature type="transmembrane region" description="Helical" evidence="4">
    <location>
        <begin position="212"/>
        <end position="234"/>
    </location>
</feature>
<feature type="transmembrane region" description="Helical" evidence="4">
    <location>
        <begin position="466"/>
        <end position="491"/>
    </location>
</feature>
<dbReference type="EMBL" id="GEDC01003115">
    <property type="protein sequence ID" value="JAS34183.1"/>
    <property type="molecule type" value="Transcribed_RNA"/>
</dbReference>
<evidence type="ECO:0000313" key="6">
    <source>
        <dbReference type="EMBL" id="JAS34183.1"/>
    </source>
</evidence>
<evidence type="ECO:0000256" key="3">
    <source>
        <dbReference type="ARBA" id="ARBA00022833"/>
    </source>
</evidence>
<keyword evidence="4" id="KW-1133">Transmembrane helix</keyword>
<dbReference type="Gene3D" id="3.30.40.10">
    <property type="entry name" value="Zinc/RING finger domain, C3HC4 (zinc finger)"/>
    <property type="match status" value="1"/>
</dbReference>
<name>A0A1B6E8D0_9HEMI</name>
<sequence>MVKLYSLRGNLSGLVELSIMSWNDSSCAYNCSGHGECYNGTCICEIQFDGEGCFTTNVSYFIGFASVYFTLALVCSIQLVMCIVAEYQRMKGASLIGACRITTQKLLYFVVLLACILRGTYFTSPTANSEGWSSSLMNAYYPLLLSGSSLVACFWAEVFHLRDVRWEKPQFLSKSFLAFATFNFISYSLLLAEFLAVRYSDPSHELKSFFKQFFNGCYAVLLLIVVIFFLIYGFQVFFKVQGGFLIEGGHTKQDDKCAEMTQLLSRKKKLAYFKHIDTSQLQQSRLGLLSQALMLSIVVIFLCSETLSEFWKKKVAQHSRNWHDLLFRVVEIGVALWFPCVLWNCMSPEQLWILNPKRIIKKLDMDIPHSENNEEENQLSSSTGDDENNLCYMCCYGEIMEKGPLITPCECKGDVGCVHAVCLQRWMMERAEKKLELSCGVCQSLYKIERNARKVNWSTVVTRRHWLQIITIVTTMLGFGTGCLIIFRFFLDPVVQLSSLLTTLLIEYVCINCLFQNWNILYERAKISTTKVVEVNLPTISDNIAIEIPQSSRANS</sequence>
<dbReference type="SMART" id="SM00744">
    <property type="entry name" value="RINGv"/>
    <property type="match status" value="1"/>
</dbReference>
<keyword evidence="4" id="KW-0472">Membrane</keyword>
<keyword evidence="3" id="KW-0862">Zinc</keyword>
<reference evidence="6" key="1">
    <citation type="submission" date="2015-12" db="EMBL/GenBank/DDBJ databases">
        <title>De novo transcriptome assembly of four potential Pierce s Disease insect vectors from Arizona vineyards.</title>
        <authorList>
            <person name="Tassone E.E."/>
        </authorList>
    </citation>
    <scope>NUCLEOTIDE SEQUENCE</scope>
</reference>
<proteinExistence type="predicted"/>
<dbReference type="InterPro" id="IPR013083">
    <property type="entry name" value="Znf_RING/FYVE/PHD"/>
</dbReference>
<organism evidence="6">
    <name type="scientific">Clastoptera arizonana</name>
    <name type="common">Arizona spittle bug</name>
    <dbReference type="NCBI Taxonomy" id="38151"/>
    <lineage>
        <taxon>Eukaryota</taxon>
        <taxon>Metazoa</taxon>
        <taxon>Ecdysozoa</taxon>
        <taxon>Arthropoda</taxon>
        <taxon>Hexapoda</taxon>
        <taxon>Insecta</taxon>
        <taxon>Pterygota</taxon>
        <taxon>Neoptera</taxon>
        <taxon>Paraneoptera</taxon>
        <taxon>Hemiptera</taxon>
        <taxon>Auchenorrhyncha</taxon>
        <taxon>Cercopoidea</taxon>
        <taxon>Clastopteridae</taxon>
        <taxon>Clastoptera</taxon>
    </lineage>
</organism>
<evidence type="ECO:0000256" key="2">
    <source>
        <dbReference type="ARBA" id="ARBA00022771"/>
    </source>
</evidence>
<dbReference type="PANTHER" id="PTHR20893:SF2">
    <property type="entry name" value="LD08641P"/>
    <property type="match status" value="1"/>
</dbReference>
<protein>
    <recommendedName>
        <fullName evidence="5">RING-CH-type domain-containing protein</fullName>
    </recommendedName>
</protein>
<feature type="domain" description="RING-CH-type" evidence="5">
    <location>
        <begin position="383"/>
        <end position="449"/>
    </location>
</feature>
<feature type="transmembrane region" description="Helical" evidence="4">
    <location>
        <begin position="171"/>
        <end position="192"/>
    </location>
</feature>